<feature type="signal peptide" evidence="1">
    <location>
        <begin position="1"/>
        <end position="15"/>
    </location>
</feature>
<evidence type="ECO:0000256" key="1">
    <source>
        <dbReference type="SAM" id="SignalP"/>
    </source>
</evidence>
<organism evidence="2 3">
    <name type="scientific">Cerrena zonata</name>
    <dbReference type="NCBI Taxonomy" id="2478898"/>
    <lineage>
        <taxon>Eukaryota</taxon>
        <taxon>Fungi</taxon>
        <taxon>Dikarya</taxon>
        <taxon>Basidiomycota</taxon>
        <taxon>Agaricomycotina</taxon>
        <taxon>Agaricomycetes</taxon>
        <taxon>Polyporales</taxon>
        <taxon>Cerrenaceae</taxon>
        <taxon>Cerrena</taxon>
    </lineage>
</organism>
<dbReference type="AlphaFoldDB" id="A0AAW0G2G0"/>
<accession>A0AAW0G2G0</accession>
<keyword evidence="3" id="KW-1185">Reference proteome</keyword>
<proteinExistence type="predicted"/>
<dbReference type="Proteomes" id="UP001385951">
    <property type="component" value="Unassembled WGS sequence"/>
</dbReference>
<keyword evidence="1" id="KW-0732">Signal</keyword>
<gene>
    <name evidence="2" type="ORF">QCA50_012735</name>
</gene>
<feature type="chain" id="PRO_5043463240" evidence="1">
    <location>
        <begin position="16"/>
        <end position="50"/>
    </location>
</feature>
<dbReference type="EMBL" id="JASBNA010000027">
    <property type="protein sequence ID" value="KAK7684093.1"/>
    <property type="molecule type" value="Genomic_DNA"/>
</dbReference>
<sequence length="50" mass="5815">MAKQLILLIPSLAFGDVVVRWRKLKYQKEIRPIRLDGGRVLTHDKAREAD</sequence>
<name>A0AAW0G2G0_9APHY</name>
<reference evidence="2 3" key="1">
    <citation type="submission" date="2022-09" db="EMBL/GenBank/DDBJ databases">
        <authorList>
            <person name="Palmer J.M."/>
        </authorList>
    </citation>
    <scope>NUCLEOTIDE SEQUENCE [LARGE SCALE GENOMIC DNA]</scope>
    <source>
        <strain evidence="2 3">DSM 7382</strain>
    </source>
</reference>
<evidence type="ECO:0000313" key="2">
    <source>
        <dbReference type="EMBL" id="KAK7684093.1"/>
    </source>
</evidence>
<comment type="caution">
    <text evidence="2">The sequence shown here is derived from an EMBL/GenBank/DDBJ whole genome shotgun (WGS) entry which is preliminary data.</text>
</comment>
<evidence type="ECO:0000313" key="3">
    <source>
        <dbReference type="Proteomes" id="UP001385951"/>
    </source>
</evidence>
<protein>
    <submittedName>
        <fullName evidence="2">Uncharacterized protein</fullName>
    </submittedName>
</protein>